<evidence type="ECO:0000256" key="8">
    <source>
        <dbReference type="ARBA" id="ARBA00022824"/>
    </source>
</evidence>
<evidence type="ECO:0000256" key="11">
    <source>
        <dbReference type="ARBA" id="ARBA00023004"/>
    </source>
</evidence>
<evidence type="ECO:0000256" key="17">
    <source>
        <dbReference type="SAM" id="Phobius"/>
    </source>
</evidence>
<gene>
    <name evidence="18" type="primary">jg20841</name>
    <name evidence="18" type="ORF">PAEG_LOCUS8920</name>
</gene>
<keyword evidence="9" id="KW-0492">Microsome</keyword>
<dbReference type="InterPro" id="IPR002401">
    <property type="entry name" value="Cyt_P450_E_grp-I"/>
</dbReference>
<reference evidence="18" key="1">
    <citation type="submission" date="2022-03" db="EMBL/GenBank/DDBJ databases">
        <authorList>
            <person name="Lindestad O."/>
        </authorList>
    </citation>
    <scope>NUCLEOTIDE SEQUENCE</scope>
</reference>
<keyword evidence="8" id="KW-0256">Endoplasmic reticulum</keyword>
<dbReference type="FunFam" id="1.10.630.10:FF:000042">
    <property type="entry name" value="Cytochrome P450"/>
    <property type="match status" value="1"/>
</dbReference>
<keyword evidence="10 16" id="KW-0560">Oxidoreductase</keyword>
<evidence type="ECO:0000256" key="7">
    <source>
        <dbReference type="ARBA" id="ARBA00022723"/>
    </source>
</evidence>
<dbReference type="PROSITE" id="PS00086">
    <property type="entry name" value="CYTOCHROME_P450"/>
    <property type="match status" value="1"/>
</dbReference>
<protein>
    <recommendedName>
        <fullName evidence="5">unspecific monooxygenase</fullName>
        <ecNumber evidence="5">1.14.14.1</ecNumber>
    </recommendedName>
</protein>
<feature type="binding site" description="axial binding residue" evidence="15">
    <location>
        <position position="457"/>
    </location>
    <ligand>
        <name>heme</name>
        <dbReference type="ChEBI" id="CHEBI:30413"/>
    </ligand>
    <ligandPart>
        <name>Fe</name>
        <dbReference type="ChEBI" id="CHEBI:18248"/>
    </ligandPart>
</feature>
<keyword evidence="17" id="KW-0812">Transmembrane</keyword>
<evidence type="ECO:0000256" key="14">
    <source>
        <dbReference type="ARBA" id="ARBA00047827"/>
    </source>
</evidence>
<keyword evidence="17" id="KW-1133">Transmembrane helix</keyword>
<dbReference type="Proteomes" id="UP000838756">
    <property type="component" value="Unassembled WGS sequence"/>
</dbReference>
<dbReference type="GO" id="GO:0005789">
    <property type="term" value="C:endoplasmic reticulum membrane"/>
    <property type="evidence" value="ECO:0007669"/>
    <property type="project" value="UniProtKB-SubCell"/>
</dbReference>
<evidence type="ECO:0000256" key="15">
    <source>
        <dbReference type="PIRSR" id="PIRSR602401-1"/>
    </source>
</evidence>
<dbReference type="PANTHER" id="PTHR24292">
    <property type="entry name" value="CYTOCHROME P450"/>
    <property type="match status" value="1"/>
</dbReference>
<name>A0A8S4R117_9NEOP</name>
<dbReference type="SUPFAM" id="SSF48264">
    <property type="entry name" value="Cytochrome P450"/>
    <property type="match status" value="1"/>
</dbReference>
<dbReference type="EC" id="1.14.14.1" evidence="5"/>
<evidence type="ECO:0000313" key="19">
    <source>
        <dbReference type="Proteomes" id="UP000838756"/>
    </source>
</evidence>
<proteinExistence type="inferred from homology"/>
<comment type="catalytic activity">
    <reaction evidence="14">
        <text>an organic molecule + reduced [NADPH--hemoprotein reductase] + O2 = an alcohol + oxidized [NADPH--hemoprotein reductase] + H2O + H(+)</text>
        <dbReference type="Rhea" id="RHEA:17149"/>
        <dbReference type="Rhea" id="RHEA-COMP:11964"/>
        <dbReference type="Rhea" id="RHEA-COMP:11965"/>
        <dbReference type="ChEBI" id="CHEBI:15377"/>
        <dbReference type="ChEBI" id="CHEBI:15378"/>
        <dbReference type="ChEBI" id="CHEBI:15379"/>
        <dbReference type="ChEBI" id="CHEBI:30879"/>
        <dbReference type="ChEBI" id="CHEBI:57618"/>
        <dbReference type="ChEBI" id="CHEBI:58210"/>
        <dbReference type="ChEBI" id="CHEBI:142491"/>
        <dbReference type="EC" id="1.14.14.1"/>
    </reaction>
</comment>
<comment type="similarity">
    <text evidence="4 16">Belongs to the cytochrome P450 family.</text>
</comment>
<dbReference type="GO" id="GO:0016712">
    <property type="term" value="F:oxidoreductase activity, acting on paired donors, with incorporation or reduction of molecular oxygen, reduced flavin or flavoprotein as one donor, and incorporation of one atom of oxygen"/>
    <property type="evidence" value="ECO:0007669"/>
    <property type="project" value="UniProtKB-EC"/>
</dbReference>
<keyword evidence="6 15" id="KW-0349">Heme</keyword>
<feature type="transmembrane region" description="Helical" evidence="17">
    <location>
        <begin position="6"/>
        <end position="22"/>
    </location>
</feature>
<dbReference type="GO" id="GO:0020037">
    <property type="term" value="F:heme binding"/>
    <property type="evidence" value="ECO:0007669"/>
    <property type="project" value="InterPro"/>
</dbReference>
<evidence type="ECO:0000256" key="4">
    <source>
        <dbReference type="ARBA" id="ARBA00010617"/>
    </source>
</evidence>
<dbReference type="InterPro" id="IPR036396">
    <property type="entry name" value="Cyt_P450_sf"/>
</dbReference>
<dbReference type="GO" id="GO:0005506">
    <property type="term" value="F:iron ion binding"/>
    <property type="evidence" value="ECO:0007669"/>
    <property type="project" value="InterPro"/>
</dbReference>
<comment type="cofactor">
    <cofactor evidence="1 15">
        <name>heme</name>
        <dbReference type="ChEBI" id="CHEBI:30413"/>
    </cofactor>
</comment>
<evidence type="ECO:0000256" key="12">
    <source>
        <dbReference type="ARBA" id="ARBA00023033"/>
    </source>
</evidence>
<comment type="caution">
    <text evidence="18">The sequence shown here is derived from an EMBL/GenBank/DDBJ whole genome shotgun (WGS) entry which is preliminary data.</text>
</comment>
<evidence type="ECO:0000256" key="3">
    <source>
        <dbReference type="ARBA" id="ARBA00004406"/>
    </source>
</evidence>
<evidence type="ECO:0000256" key="16">
    <source>
        <dbReference type="RuleBase" id="RU000461"/>
    </source>
</evidence>
<keyword evidence="13 17" id="KW-0472">Membrane</keyword>
<keyword evidence="7 15" id="KW-0479">Metal-binding</keyword>
<evidence type="ECO:0000256" key="2">
    <source>
        <dbReference type="ARBA" id="ARBA00004174"/>
    </source>
</evidence>
<keyword evidence="12 16" id="KW-0503">Monooxygenase</keyword>
<comment type="subcellular location">
    <subcellularLocation>
        <location evidence="3">Endoplasmic reticulum membrane</location>
        <topology evidence="3">Peripheral membrane protein</topology>
    </subcellularLocation>
    <subcellularLocation>
        <location evidence="2">Microsome membrane</location>
        <topology evidence="2">Peripheral membrane protein</topology>
    </subcellularLocation>
</comment>
<dbReference type="EMBL" id="CAKXAJ010024722">
    <property type="protein sequence ID" value="CAH2229448.1"/>
    <property type="molecule type" value="Genomic_DNA"/>
</dbReference>
<evidence type="ECO:0000256" key="5">
    <source>
        <dbReference type="ARBA" id="ARBA00012109"/>
    </source>
</evidence>
<evidence type="ECO:0000256" key="1">
    <source>
        <dbReference type="ARBA" id="ARBA00001971"/>
    </source>
</evidence>
<evidence type="ECO:0000313" key="18">
    <source>
        <dbReference type="EMBL" id="CAH2229448.1"/>
    </source>
</evidence>
<evidence type="ECO:0000256" key="6">
    <source>
        <dbReference type="ARBA" id="ARBA00022617"/>
    </source>
</evidence>
<dbReference type="PRINTS" id="PR00385">
    <property type="entry name" value="P450"/>
</dbReference>
<evidence type="ECO:0000256" key="9">
    <source>
        <dbReference type="ARBA" id="ARBA00022848"/>
    </source>
</evidence>
<keyword evidence="19" id="KW-1185">Reference proteome</keyword>
<dbReference type="InterPro" id="IPR001128">
    <property type="entry name" value="Cyt_P450"/>
</dbReference>
<dbReference type="AlphaFoldDB" id="A0A8S4R117"/>
<dbReference type="CDD" id="cd11056">
    <property type="entry name" value="CYP6-like"/>
    <property type="match status" value="1"/>
</dbReference>
<organism evidence="18 19">
    <name type="scientific">Pararge aegeria aegeria</name>
    <dbReference type="NCBI Taxonomy" id="348720"/>
    <lineage>
        <taxon>Eukaryota</taxon>
        <taxon>Metazoa</taxon>
        <taxon>Ecdysozoa</taxon>
        <taxon>Arthropoda</taxon>
        <taxon>Hexapoda</taxon>
        <taxon>Insecta</taxon>
        <taxon>Pterygota</taxon>
        <taxon>Neoptera</taxon>
        <taxon>Endopterygota</taxon>
        <taxon>Lepidoptera</taxon>
        <taxon>Glossata</taxon>
        <taxon>Ditrysia</taxon>
        <taxon>Papilionoidea</taxon>
        <taxon>Nymphalidae</taxon>
        <taxon>Satyrinae</taxon>
        <taxon>Satyrini</taxon>
        <taxon>Parargina</taxon>
        <taxon>Pararge</taxon>
    </lineage>
</organism>
<dbReference type="PRINTS" id="PR00463">
    <property type="entry name" value="EP450I"/>
</dbReference>
<dbReference type="Pfam" id="PF00067">
    <property type="entry name" value="p450"/>
    <property type="match status" value="1"/>
</dbReference>
<dbReference type="InterPro" id="IPR050476">
    <property type="entry name" value="Insect_CytP450_Detox"/>
</dbReference>
<dbReference type="OrthoDB" id="2789670at2759"/>
<dbReference type="Gene3D" id="1.10.630.10">
    <property type="entry name" value="Cytochrome P450"/>
    <property type="match status" value="1"/>
</dbReference>
<evidence type="ECO:0000256" key="13">
    <source>
        <dbReference type="ARBA" id="ARBA00023136"/>
    </source>
</evidence>
<evidence type="ECO:0000256" key="10">
    <source>
        <dbReference type="ARBA" id="ARBA00023002"/>
    </source>
</evidence>
<dbReference type="PANTHER" id="PTHR24292:SF45">
    <property type="entry name" value="CYTOCHROME P450 6G1-RELATED"/>
    <property type="match status" value="1"/>
</dbReference>
<accession>A0A8S4R117</accession>
<sequence length="514" mass="59329">MAIYLVFSLFIGVLYFAYIFLFKNQDYWKNRNVPFVKPLPIFGNYKDYLLLKRHVTDVMHEMCQRFPNEPYVGSFYGTDPALIIKDPNLLKLVMSKDFYYFSGREASDHNAKEMLSKHLFFAHGDEWKVLRTNLTPLFSSAKLKNMFYLIKNSSDTLESLMADEVKKSSTIDTRFLLSRYTIDCITACAFGLNSDTMKEDVQNNPFKKVGEQIFDASNNQARKNICRAMWPGIFYALGFKLMHNDIGTFFNNLISGVFKNREGTKTSKNDFIDLILTWKRNNNISGDSMSNAYNGDKQTVSIDVDDSLLVAQCLLFFAAGFETTSSTMSFLLYELAKHKPVQEKVIGEVDDYFSKHKTIEYECINTMPYTEACVDEALRLYPLVGLLTREVMHEYTLPTGLRLKQGDRVHIPVHHIHHNPDHFPEPEVFRPERFFGEEKKNIKPFSYMPFGEGPRTCIGMRFAKMPIHAALLKIFKNYRVELGENMSHKITFNPNSVISQPIGGIHIKFIPRNS</sequence>
<dbReference type="InterPro" id="IPR017972">
    <property type="entry name" value="Cyt_P450_CS"/>
</dbReference>
<keyword evidence="11 15" id="KW-0408">Iron</keyword>